<dbReference type="GO" id="GO:0022857">
    <property type="term" value="F:transmembrane transporter activity"/>
    <property type="evidence" value="ECO:0007669"/>
    <property type="project" value="InterPro"/>
</dbReference>
<comment type="subcellular location">
    <subcellularLocation>
        <location evidence="1">Cell membrane</location>
        <topology evidence="1">Multi-pass membrane protein</topology>
    </subcellularLocation>
</comment>
<feature type="transmembrane region" description="Helical" evidence="7">
    <location>
        <begin position="54"/>
        <end position="75"/>
    </location>
</feature>
<proteinExistence type="predicted"/>
<dbReference type="GO" id="GO:0005886">
    <property type="term" value="C:plasma membrane"/>
    <property type="evidence" value="ECO:0007669"/>
    <property type="project" value="UniProtKB-SubCell"/>
</dbReference>
<name>A0A250J9Q6_9BACT</name>
<evidence type="ECO:0000256" key="5">
    <source>
        <dbReference type="ARBA" id="ARBA00022989"/>
    </source>
</evidence>
<feature type="transmembrane region" description="Helical" evidence="7">
    <location>
        <begin position="21"/>
        <end position="48"/>
    </location>
</feature>
<dbReference type="Gene3D" id="1.20.1250.20">
    <property type="entry name" value="MFS general substrate transporter like domains"/>
    <property type="match status" value="1"/>
</dbReference>
<evidence type="ECO:0000256" key="2">
    <source>
        <dbReference type="ARBA" id="ARBA00022448"/>
    </source>
</evidence>
<dbReference type="CDD" id="cd06173">
    <property type="entry name" value="MFS_MefA_like"/>
    <property type="match status" value="1"/>
</dbReference>
<feature type="transmembrane region" description="Helical" evidence="7">
    <location>
        <begin position="324"/>
        <end position="341"/>
    </location>
</feature>
<dbReference type="InterPro" id="IPR036259">
    <property type="entry name" value="MFS_trans_sf"/>
</dbReference>
<evidence type="ECO:0000256" key="7">
    <source>
        <dbReference type="SAM" id="Phobius"/>
    </source>
</evidence>
<feature type="transmembrane region" description="Helical" evidence="7">
    <location>
        <begin position="87"/>
        <end position="108"/>
    </location>
</feature>
<gene>
    <name evidence="8" type="ORF">CYFUS_005752</name>
</gene>
<evidence type="ECO:0000256" key="3">
    <source>
        <dbReference type="ARBA" id="ARBA00022475"/>
    </source>
</evidence>
<feature type="transmembrane region" description="Helical" evidence="7">
    <location>
        <begin position="362"/>
        <end position="384"/>
    </location>
</feature>
<organism evidence="8 9">
    <name type="scientific">Cystobacter fuscus</name>
    <dbReference type="NCBI Taxonomy" id="43"/>
    <lineage>
        <taxon>Bacteria</taxon>
        <taxon>Pseudomonadati</taxon>
        <taxon>Myxococcota</taxon>
        <taxon>Myxococcia</taxon>
        <taxon>Myxococcales</taxon>
        <taxon>Cystobacterineae</taxon>
        <taxon>Archangiaceae</taxon>
        <taxon>Cystobacter</taxon>
    </lineage>
</organism>
<dbReference type="PANTHER" id="PTHR23513:SF9">
    <property type="entry name" value="ENTEROBACTIN EXPORTER ENTS"/>
    <property type="match status" value="1"/>
</dbReference>
<dbReference type="InterPro" id="IPR011701">
    <property type="entry name" value="MFS"/>
</dbReference>
<dbReference type="AlphaFoldDB" id="A0A250J9Q6"/>
<dbReference type="KEGG" id="cfus:CYFUS_005752"/>
<evidence type="ECO:0000256" key="4">
    <source>
        <dbReference type="ARBA" id="ARBA00022692"/>
    </source>
</evidence>
<keyword evidence="3" id="KW-1003">Cell membrane</keyword>
<keyword evidence="4 7" id="KW-0812">Transmembrane</keyword>
<dbReference type="Pfam" id="PF07690">
    <property type="entry name" value="MFS_1"/>
    <property type="match status" value="1"/>
</dbReference>
<evidence type="ECO:0000256" key="1">
    <source>
        <dbReference type="ARBA" id="ARBA00004651"/>
    </source>
</evidence>
<evidence type="ECO:0000313" key="8">
    <source>
        <dbReference type="EMBL" id="ATB40303.1"/>
    </source>
</evidence>
<feature type="transmembrane region" description="Helical" evidence="7">
    <location>
        <begin position="414"/>
        <end position="434"/>
    </location>
</feature>
<feature type="transmembrane region" description="Helical" evidence="7">
    <location>
        <begin position="239"/>
        <end position="260"/>
    </location>
</feature>
<evidence type="ECO:0000313" key="9">
    <source>
        <dbReference type="Proteomes" id="UP000217257"/>
    </source>
</evidence>
<feature type="transmembrane region" description="Helical" evidence="7">
    <location>
        <begin position="158"/>
        <end position="179"/>
    </location>
</feature>
<feature type="transmembrane region" description="Helical" evidence="7">
    <location>
        <begin position="120"/>
        <end position="146"/>
    </location>
</feature>
<keyword evidence="6 7" id="KW-0472">Membrane</keyword>
<dbReference type="Proteomes" id="UP000217257">
    <property type="component" value="Chromosome"/>
</dbReference>
<feature type="transmembrane region" description="Helical" evidence="7">
    <location>
        <begin position="185"/>
        <end position="204"/>
    </location>
</feature>
<sequence>MELKAVMTPGRPWAITHPLRAFFVTWIGQLLSLLGSRLSGFALGLAVYQESGSITQFAIYSSLVLLPNLLLSPFAGALADRWDRRRVMLLSDVGAGVNSLIVLLLVTWHDAAFWRSHPWLIYPPVILGAAFTTLRWPAYYAACTLLVPRQHLGRANALIDLAVGVAQVAAPVLAVALLARIGLGGILFIDLLSFLVSTGALLLVRFPAPVRRETDPARRDSLWEEMGLGWKFIRDRPGLMGLTAFTGVFNFVISMVPTLITPLVLSFADVSTLGLVQTTAGVGMLVGAVVASVWSGPRHLVASVLCAHLLSALALLVGCLRPSVPLIAVASSVFLFSIPPIQSRAWAIWQRKVAPELQGRVFAVRRMVTLAASPVASLLAGWLADRVFEPWLAVGGALAGTVGKLLGTGPGRGIAFLMGMLGVVCLGNVLAAWFNPRVRNLEDELSEPAPS</sequence>
<dbReference type="EMBL" id="CP022098">
    <property type="protein sequence ID" value="ATB40303.1"/>
    <property type="molecule type" value="Genomic_DNA"/>
</dbReference>
<dbReference type="SUPFAM" id="SSF103473">
    <property type="entry name" value="MFS general substrate transporter"/>
    <property type="match status" value="1"/>
</dbReference>
<evidence type="ECO:0000256" key="6">
    <source>
        <dbReference type="ARBA" id="ARBA00023136"/>
    </source>
</evidence>
<accession>A0A250J9Q6</accession>
<keyword evidence="2" id="KW-0813">Transport</keyword>
<dbReference type="PANTHER" id="PTHR23513">
    <property type="entry name" value="INTEGRAL MEMBRANE EFFLUX PROTEIN-RELATED"/>
    <property type="match status" value="1"/>
</dbReference>
<keyword evidence="5 7" id="KW-1133">Transmembrane helix</keyword>
<feature type="transmembrane region" description="Helical" evidence="7">
    <location>
        <begin position="300"/>
        <end position="318"/>
    </location>
</feature>
<reference evidence="8 9" key="1">
    <citation type="submission" date="2017-06" db="EMBL/GenBank/DDBJ databases">
        <title>Sequencing and comparative analysis of myxobacterial genomes.</title>
        <authorList>
            <person name="Rupp O."/>
            <person name="Goesmann A."/>
            <person name="Sogaard-Andersen L."/>
        </authorList>
    </citation>
    <scope>NUCLEOTIDE SEQUENCE [LARGE SCALE GENOMIC DNA]</scope>
    <source>
        <strain evidence="8 9">DSM 52655</strain>
    </source>
</reference>
<feature type="transmembrane region" description="Helical" evidence="7">
    <location>
        <begin position="272"/>
        <end position="293"/>
    </location>
</feature>
<protein>
    <submittedName>
        <fullName evidence="8">MFS transporter</fullName>
    </submittedName>
</protein>